<organism evidence="1 2">
    <name type="scientific">Halomonas shengliensis</name>
    <dbReference type="NCBI Taxonomy" id="419597"/>
    <lineage>
        <taxon>Bacteria</taxon>
        <taxon>Pseudomonadati</taxon>
        <taxon>Pseudomonadota</taxon>
        <taxon>Gammaproteobacteria</taxon>
        <taxon>Oceanospirillales</taxon>
        <taxon>Halomonadaceae</taxon>
        <taxon>Halomonas</taxon>
    </lineage>
</organism>
<dbReference type="PANTHER" id="PTHR39338">
    <property type="entry name" value="BLL5662 PROTEIN-RELATED"/>
    <property type="match status" value="1"/>
</dbReference>
<dbReference type="Pfam" id="PF05762">
    <property type="entry name" value="VWA_CoxE"/>
    <property type="match status" value="1"/>
</dbReference>
<dbReference type="OrthoDB" id="9764216at2"/>
<dbReference type="PANTHER" id="PTHR39338:SF7">
    <property type="entry name" value="BLL6692 PROTEIN"/>
    <property type="match status" value="1"/>
</dbReference>
<evidence type="ECO:0000313" key="1">
    <source>
        <dbReference type="EMBL" id="SDO64718.1"/>
    </source>
</evidence>
<dbReference type="EMBL" id="FNIV01000009">
    <property type="protein sequence ID" value="SDO64718.1"/>
    <property type="molecule type" value="Genomic_DNA"/>
</dbReference>
<dbReference type="AlphaFoldDB" id="A0A1H0L937"/>
<name>A0A1H0L937_9GAMM</name>
<proteinExistence type="predicted"/>
<evidence type="ECO:0000313" key="2">
    <source>
        <dbReference type="Proteomes" id="UP000199075"/>
    </source>
</evidence>
<sequence>MFIGLFETLKRAGVPVSLRELLDLHAVVARGVVFADMEAFYRIARTVMVKDERHFDRFDRAFAAWFEGLENLDAAIEALIPDDWLRREFEKQLSAEEKAQIESLGGLEKLIETFKQRLEEQQERHSGGNKWIGTGGTSPFGAYGYNPEGIRIGQDGSRHRRAVKVWDERRFRDYDDSLELGTRNIKMALRRLRKFARQGAAEEFDVDATIRETARDAGLLNVQMRPERHNAVKVLLLLDVGGSMDDHIRTCEELFSAARAEFKHLEAYYFHNCIYEGLWRSNAQSHTRRADERIPTLDVLHTYGDDYQVVIVGDAAMSPYEITHPGGSVEHFNDEAGAVWLQRLTAKFPRLAWLNPMPPRAWDYTHSTRLIRELIDDRMYPMTLEGLESAMRELAR</sequence>
<keyword evidence="2" id="KW-1185">Reference proteome</keyword>
<dbReference type="InterPro" id="IPR008912">
    <property type="entry name" value="Uncharacterised_CoxE"/>
</dbReference>
<protein>
    <recommendedName>
        <fullName evidence="3">VWA domain containing CoxE-like protein</fullName>
    </recommendedName>
</protein>
<reference evidence="2" key="1">
    <citation type="submission" date="2016-10" db="EMBL/GenBank/DDBJ databases">
        <authorList>
            <person name="Varghese N."/>
            <person name="Submissions S."/>
        </authorList>
    </citation>
    <scope>NUCLEOTIDE SEQUENCE [LARGE SCALE GENOMIC DNA]</scope>
    <source>
        <strain evidence="2">CGMCC 1.6444</strain>
    </source>
</reference>
<dbReference type="RefSeq" id="WP_089680042.1">
    <property type="nucleotide sequence ID" value="NZ_FNIV01000009.1"/>
</dbReference>
<evidence type="ECO:0008006" key="3">
    <source>
        <dbReference type="Google" id="ProtNLM"/>
    </source>
</evidence>
<accession>A0A1H0L937</accession>
<dbReference type="STRING" id="419597.SAMN04487957_10958"/>
<dbReference type="Proteomes" id="UP000199075">
    <property type="component" value="Unassembled WGS sequence"/>
</dbReference>
<gene>
    <name evidence="1" type="ORF">SAMN04487957_10958</name>
</gene>